<evidence type="ECO:0000313" key="10">
    <source>
        <dbReference type="Proteomes" id="UP000824071"/>
    </source>
</evidence>
<accession>A0A9D1LE00</accession>
<dbReference type="PIRSF" id="PIRSF006336">
    <property type="entry name" value="B-gal"/>
    <property type="match status" value="1"/>
</dbReference>
<dbReference type="GO" id="GO:0004565">
    <property type="term" value="F:beta-galactosidase activity"/>
    <property type="evidence" value="ECO:0007669"/>
    <property type="project" value="InterPro"/>
</dbReference>
<dbReference type="InterPro" id="IPR048913">
    <property type="entry name" value="BetaGal_gal-bd"/>
</dbReference>
<dbReference type="SUPFAM" id="SSF51445">
    <property type="entry name" value="(Trans)glycosidases"/>
    <property type="match status" value="1"/>
</dbReference>
<feature type="domain" description="Beta-galactosidase galactose-binding" evidence="8">
    <location>
        <begin position="502"/>
        <end position="560"/>
    </location>
</feature>
<dbReference type="Pfam" id="PF21317">
    <property type="entry name" value="BetaGal_ABD_1"/>
    <property type="match status" value="1"/>
</dbReference>
<reference evidence="9" key="2">
    <citation type="journal article" date="2021" name="PeerJ">
        <title>Extensive microbial diversity within the chicken gut microbiome revealed by metagenomics and culture.</title>
        <authorList>
            <person name="Gilroy R."/>
            <person name="Ravi A."/>
            <person name="Getino M."/>
            <person name="Pursley I."/>
            <person name="Horton D.L."/>
            <person name="Alikhan N.F."/>
            <person name="Baker D."/>
            <person name="Gharbi K."/>
            <person name="Hall N."/>
            <person name="Watson M."/>
            <person name="Adriaenssens E.M."/>
            <person name="Foster-Nyarko E."/>
            <person name="Jarju S."/>
            <person name="Secka A."/>
            <person name="Antonio M."/>
            <person name="Oren A."/>
            <person name="Chaudhuri R.R."/>
            <person name="La Ragione R."/>
            <person name="Hildebrand F."/>
            <person name="Pallen M.J."/>
        </authorList>
    </citation>
    <scope>NUCLEOTIDE SEQUENCE</scope>
    <source>
        <strain evidence="9">ChiGjej1B1-19959</strain>
    </source>
</reference>
<dbReference type="InterPro" id="IPR026283">
    <property type="entry name" value="B-gal_1-like"/>
</dbReference>
<sequence length="596" mass="68142">MLTIEKGRFRLDGKPFSVYAGAMHYFRVPREHWADRLEKLKAAGFNTVETYVCWNLHEPRPGQFDFSGGLDLAAYLREAARQGLYAIVRPGPYICAEWDFGGFPAWLLKDENMRLRCNYPPYLAAVRRYYEALAGELRPLLAKNGGNVLMLQVENEYGSYGNDHAYLEAVRQIMLDVGLDELLFTSDGDCDWMLSGGGLPDVLKVMNFGSRAKTLLKKLDRYQKDRPYMCGEFWCGWFDHWGDVHHTRPSQQVAGEIQDFLDMDASFNMYMFHGGTNFGFTAGANYGKGYEPTVTSYDYSALLNEWGGYTAAYHSVRRLLCEKQGIELTRLPDEPKLQAPGTVRLTEAAPLFENLDVLGETHETASPRSMEAFGQNFGYILYSVTVRGRYEAARLRVEGVHDNAYLYIDGDLKATYYRTDNPKREENDGFSVRLPAFSGEKRIDILVEAMGRVNYGPHLYDRKGLRRVALGNQELFGFTVRTLPFERLDGLRFEKPGRKDGPRFLRGTFDAKTDADTFADMRGFQKGCVFVNGFNLGRYWARGPQATLYVPRGLLRETGNELIVFEQEGTDRDGVPLLDHPILDMPKKRWYQFFRK</sequence>
<evidence type="ECO:0000259" key="6">
    <source>
        <dbReference type="Pfam" id="PF01301"/>
    </source>
</evidence>
<dbReference type="Proteomes" id="UP000824071">
    <property type="component" value="Unassembled WGS sequence"/>
</dbReference>
<feature type="active site" description="Nucleophile" evidence="4">
    <location>
        <position position="232"/>
    </location>
</feature>
<reference evidence="9" key="1">
    <citation type="submission" date="2020-10" db="EMBL/GenBank/DDBJ databases">
        <authorList>
            <person name="Gilroy R."/>
        </authorList>
    </citation>
    <scope>NUCLEOTIDE SEQUENCE</scope>
    <source>
        <strain evidence="9">ChiGjej1B1-19959</strain>
    </source>
</reference>
<dbReference type="Pfam" id="PF21467">
    <property type="entry name" value="BetaGal_gal-bd"/>
    <property type="match status" value="1"/>
</dbReference>
<dbReference type="InterPro" id="IPR031330">
    <property type="entry name" value="Gly_Hdrlase_35_cat"/>
</dbReference>
<evidence type="ECO:0000256" key="2">
    <source>
        <dbReference type="ARBA" id="ARBA00022801"/>
    </source>
</evidence>
<keyword evidence="2" id="KW-0378">Hydrolase</keyword>
<dbReference type="FunFam" id="3.20.20.80:FF:000115">
    <property type="entry name" value="Beta-galactosidase"/>
    <property type="match status" value="1"/>
</dbReference>
<dbReference type="Pfam" id="PF01301">
    <property type="entry name" value="Glyco_hydro_35"/>
    <property type="match status" value="1"/>
</dbReference>
<dbReference type="InterPro" id="IPR008979">
    <property type="entry name" value="Galactose-bd-like_sf"/>
</dbReference>
<evidence type="ECO:0000256" key="5">
    <source>
        <dbReference type="RuleBase" id="RU003679"/>
    </source>
</evidence>
<evidence type="ECO:0000259" key="8">
    <source>
        <dbReference type="Pfam" id="PF21467"/>
    </source>
</evidence>
<feature type="domain" description="Glycoside hydrolase 35 catalytic" evidence="6">
    <location>
        <begin position="9"/>
        <end position="320"/>
    </location>
</feature>
<proteinExistence type="inferred from homology"/>
<dbReference type="PRINTS" id="PR00742">
    <property type="entry name" value="GLHYDRLASE35"/>
</dbReference>
<dbReference type="AlphaFoldDB" id="A0A9D1LE00"/>
<dbReference type="SUPFAM" id="SSF49785">
    <property type="entry name" value="Galactose-binding domain-like"/>
    <property type="match status" value="1"/>
</dbReference>
<evidence type="ECO:0000259" key="7">
    <source>
        <dbReference type="Pfam" id="PF21317"/>
    </source>
</evidence>
<dbReference type="InterPro" id="IPR017853">
    <property type="entry name" value="GH"/>
</dbReference>
<feature type="active site" description="Proton donor" evidence="4">
    <location>
        <position position="156"/>
    </location>
</feature>
<dbReference type="Gene3D" id="2.60.120.260">
    <property type="entry name" value="Galactose-binding domain-like"/>
    <property type="match status" value="2"/>
</dbReference>
<gene>
    <name evidence="9" type="ORF">IAC53_01160</name>
</gene>
<dbReference type="Gene3D" id="3.20.20.80">
    <property type="entry name" value="Glycosidases"/>
    <property type="match status" value="1"/>
</dbReference>
<comment type="caution">
    <text evidence="9">The sequence shown here is derived from an EMBL/GenBank/DDBJ whole genome shotgun (WGS) entry which is preliminary data.</text>
</comment>
<comment type="similarity">
    <text evidence="1 5">Belongs to the glycosyl hydrolase 35 family.</text>
</comment>
<dbReference type="GO" id="GO:0005975">
    <property type="term" value="P:carbohydrate metabolic process"/>
    <property type="evidence" value="ECO:0007669"/>
    <property type="project" value="InterPro"/>
</dbReference>
<organism evidence="9 10">
    <name type="scientific">Candidatus Fimenecus excrementigallinarum</name>
    <dbReference type="NCBI Taxonomy" id="2840816"/>
    <lineage>
        <taxon>Bacteria</taxon>
        <taxon>Bacillati</taxon>
        <taxon>Bacillota</taxon>
        <taxon>Clostridia</taxon>
        <taxon>Candidatus Fimenecus</taxon>
    </lineage>
</organism>
<evidence type="ECO:0000256" key="3">
    <source>
        <dbReference type="ARBA" id="ARBA00023295"/>
    </source>
</evidence>
<dbReference type="InterPro" id="IPR048912">
    <property type="entry name" value="BetaGal1-like_ABD1"/>
</dbReference>
<protein>
    <submittedName>
        <fullName evidence="9">Beta-galactosidase</fullName>
    </submittedName>
</protein>
<dbReference type="InterPro" id="IPR001944">
    <property type="entry name" value="Glycoside_Hdrlase_35"/>
</dbReference>
<evidence type="ECO:0000256" key="4">
    <source>
        <dbReference type="PIRSR" id="PIRSR006336-1"/>
    </source>
</evidence>
<dbReference type="EMBL" id="DVMW01000011">
    <property type="protein sequence ID" value="HIU35202.1"/>
    <property type="molecule type" value="Genomic_DNA"/>
</dbReference>
<dbReference type="PANTHER" id="PTHR23421">
    <property type="entry name" value="BETA-GALACTOSIDASE RELATED"/>
    <property type="match status" value="1"/>
</dbReference>
<evidence type="ECO:0000313" key="9">
    <source>
        <dbReference type="EMBL" id="HIU35202.1"/>
    </source>
</evidence>
<keyword evidence="3" id="KW-0326">Glycosidase</keyword>
<feature type="domain" description="Beta-galactosidase 1-like first all-beta" evidence="7">
    <location>
        <begin position="367"/>
        <end position="483"/>
    </location>
</feature>
<name>A0A9D1LE00_9FIRM</name>
<evidence type="ECO:0000256" key="1">
    <source>
        <dbReference type="ARBA" id="ARBA00009809"/>
    </source>
</evidence>